<proteinExistence type="predicted"/>
<keyword evidence="1" id="KW-1133">Transmembrane helix</keyword>
<feature type="domain" description="Ig-like" evidence="3">
    <location>
        <begin position="18"/>
        <end position="132"/>
    </location>
</feature>
<evidence type="ECO:0000256" key="1">
    <source>
        <dbReference type="SAM" id="Phobius"/>
    </source>
</evidence>
<dbReference type="Proteomes" id="UP001154078">
    <property type="component" value="Chromosome 1"/>
</dbReference>
<dbReference type="Pfam" id="PF08204">
    <property type="entry name" value="V-set_CD47"/>
    <property type="match status" value="1"/>
</dbReference>
<reference evidence="4" key="1">
    <citation type="submission" date="2021-12" db="EMBL/GenBank/DDBJ databases">
        <authorList>
            <person name="King R."/>
        </authorList>
    </citation>
    <scope>NUCLEOTIDE SEQUENCE</scope>
</reference>
<dbReference type="OrthoDB" id="6478865at2759"/>
<dbReference type="InterPro" id="IPR036179">
    <property type="entry name" value="Ig-like_dom_sf"/>
</dbReference>
<dbReference type="InterPro" id="IPR013783">
    <property type="entry name" value="Ig-like_fold"/>
</dbReference>
<name>A0A9P0AUP9_BRAAE</name>
<dbReference type="Gene3D" id="2.60.40.10">
    <property type="entry name" value="Immunoglobulins"/>
    <property type="match status" value="2"/>
</dbReference>
<keyword evidence="1" id="KW-0472">Membrane</keyword>
<dbReference type="InterPro" id="IPR003599">
    <property type="entry name" value="Ig_sub"/>
</dbReference>
<organism evidence="4 5">
    <name type="scientific">Brassicogethes aeneus</name>
    <name type="common">Rape pollen beetle</name>
    <name type="synonym">Meligethes aeneus</name>
    <dbReference type="NCBI Taxonomy" id="1431903"/>
    <lineage>
        <taxon>Eukaryota</taxon>
        <taxon>Metazoa</taxon>
        <taxon>Ecdysozoa</taxon>
        <taxon>Arthropoda</taxon>
        <taxon>Hexapoda</taxon>
        <taxon>Insecta</taxon>
        <taxon>Pterygota</taxon>
        <taxon>Neoptera</taxon>
        <taxon>Endopterygota</taxon>
        <taxon>Coleoptera</taxon>
        <taxon>Polyphaga</taxon>
        <taxon>Cucujiformia</taxon>
        <taxon>Nitidulidae</taxon>
        <taxon>Meligethinae</taxon>
        <taxon>Brassicogethes</taxon>
    </lineage>
</organism>
<feature type="signal peptide" evidence="2">
    <location>
        <begin position="1"/>
        <end position="18"/>
    </location>
</feature>
<dbReference type="SMART" id="SM00409">
    <property type="entry name" value="IG"/>
    <property type="match status" value="1"/>
</dbReference>
<evidence type="ECO:0000256" key="2">
    <source>
        <dbReference type="SAM" id="SignalP"/>
    </source>
</evidence>
<evidence type="ECO:0000313" key="4">
    <source>
        <dbReference type="EMBL" id="CAH0547577.1"/>
    </source>
</evidence>
<feature type="chain" id="PRO_5040173272" description="Ig-like domain-containing protein" evidence="2">
    <location>
        <begin position="19"/>
        <end position="305"/>
    </location>
</feature>
<dbReference type="AlphaFoldDB" id="A0A9P0AUP9"/>
<feature type="transmembrane region" description="Helical" evidence="1">
    <location>
        <begin position="286"/>
        <end position="304"/>
    </location>
</feature>
<dbReference type="PANTHER" id="PTHR21261:SF2">
    <property type="entry name" value="GH04238P-RELATED"/>
    <property type="match status" value="1"/>
</dbReference>
<gene>
    <name evidence="4" type="ORF">MELIAE_LOCUS1543</name>
</gene>
<sequence length="305" mass="34243">MDTLGFLTLLSCLTLAFSKLVIEEIRGPESIQNGTTDVVVLDCVYDAKQEPNLVLKWFFNSPSDVIYQWIPPYQPKTKKSDSNIDTHFNVTSDKSTMYRALKISNVDTSMTGNYTCKVSSDDNEAYMTKQLIIYIPAKSGLAMAIYPEESAVSCSTFGVFPKPEIEITVTGNGTHIIDDEEIVVEDEDGLFNVTKIFRFNNETIVNTIMFTCNMSIPGTEYTEVKSLNHSIEEGPEPQNYESNIVEDFYYPETVYFFSNSSGNKNSSAQANETTVFEYENSAISSYFSPTPCATILTILLFYLVK</sequence>
<dbReference type="InterPro" id="IPR007110">
    <property type="entry name" value="Ig-like_dom"/>
</dbReference>
<dbReference type="PROSITE" id="PS50835">
    <property type="entry name" value="IG_LIKE"/>
    <property type="match status" value="1"/>
</dbReference>
<keyword evidence="5" id="KW-1185">Reference proteome</keyword>
<dbReference type="EMBL" id="OV121132">
    <property type="protein sequence ID" value="CAH0547577.1"/>
    <property type="molecule type" value="Genomic_DNA"/>
</dbReference>
<accession>A0A9P0AUP9</accession>
<dbReference type="SUPFAM" id="SSF48726">
    <property type="entry name" value="Immunoglobulin"/>
    <property type="match status" value="2"/>
</dbReference>
<dbReference type="PANTHER" id="PTHR21261">
    <property type="entry name" value="BEAT PROTEIN"/>
    <property type="match status" value="1"/>
</dbReference>
<evidence type="ECO:0000259" key="3">
    <source>
        <dbReference type="PROSITE" id="PS50835"/>
    </source>
</evidence>
<keyword evidence="1" id="KW-0812">Transmembrane</keyword>
<keyword evidence="2" id="KW-0732">Signal</keyword>
<protein>
    <recommendedName>
        <fullName evidence="3">Ig-like domain-containing protein</fullName>
    </recommendedName>
</protein>
<dbReference type="InterPro" id="IPR013270">
    <property type="entry name" value="CD47_Vset"/>
</dbReference>
<evidence type="ECO:0000313" key="5">
    <source>
        <dbReference type="Proteomes" id="UP001154078"/>
    </source>
</evidence>